<sequence length="130" mass="13245">MRKLIMSAVLAAATAPILLIGAGAASAHAQYGEFSASANGDGASSAGTFSSAGDDYWGHGYGWGHWEGYHHGWYHEGPSYLQTCAHADRDGASSGLTATGVDATGHAYYLQSAQDADSNGANSSTTGSRS</sequence>
<feature type="signal peptide" evidence="1">
    <location>
        <begin position="1"/>
        <end position="29"/>
    </location>
</feature>
<organism evidence="2 3">
    <name type="scientific">Streptacidiphilus alkalitolerans</name>
    <dbReference type="NCBI Taxonomy" id="3342712"/>
    <lineage>
        <taxon>Bacteria</taxon>
        <taxon>Bacillati</taxon>
        <taxon>Actinomycetota</taxon>
        <taxon>Actinomycetes</taxon>
        <taxon>Kitasatosporales</taxon>
        <taxon>Streptomycetaceae</taxon>
        <taxon>Streptacidiphilus</taxon>
    </lineage>
</organism>
<keyword evidence="3" id="KW-1185">Reference proteome</keyword>
<keyword evidence="1" id="KW-0732">Signal</keyword>
<dbReference type="Proteomes" id="UP001592582">
    <property type="component" value="Unassembled WGS sequence"/>
</dbReference>
<evidence type="ECO:0000256" key="1">
    <source>
        <dbReference type="SAM" id="SignalP"/>
    </source>
</evidence>
<accession>A0ABV6V7F5</accession>
<comment type="caution">
    <text evidence="2">The sequence shown here is derived from an EMBL/GenBank/DDBJ whole genome shotgun (WGS) entry which is preliminary data.</text>
</comment>
<evidence type="ECO:0000313" key="3">
    <source>
        <dbReference type="Proteomes" id="UP001592582"/>
    </source>
</evidence>
<dbReference type="EMBL" id="JBHEZX010000004">
    <property type="protein sequence ID" value="MFC1409551.1"/>
    <property type="molecule type" value="Genomic_DNA"/>
</dbReference>
<protein>
    <recommendedName>
        <fullName evidence="4">Lactococcin 972 family bacteriocin</fullName>
    </recommendedName>
</protein>
<reference evidence="2 3" key="1">
    <citation type="submission" date="2024-09" db="EMBL/GenBank/DDBJ databases">
        <authorList>
            <person name="Lee S.D."/>
        </authorList>
    </citation>
    <scope>NUCLEOTIDE SEQUENCE [LARGE SCALE GENOMIC DNA]</scope>
    <source>
        <strain evidence="2 3">N1-1</strain>
    </source>
</reference>
<proteinExistence type="predicted"/>
<dbReference type="RefSeq" id="WP_380505525.1">
    <property type="nucleotide sequence ID" value="NZ_JBHEZX010000004.1"/>
</dbReference>
<name>A0ABV6V7F5_9ACTN</name>
<gene>
    <name evidence="2" type="ORF">ACEZDG_09665</name>
</gene>
<feature type="chain" id="PRO_5045219140" description="Lactococcin 972 family bacteriocin" evidence="1">
    <location>
        <begin position="30"/>
        <end position="130"/>
    </location>
</feature>
<evidence type="ECO:0000313" key="2">
    <source>
        <dbReference type="EMBL" id="MFC1409551.1"/>
    </source>
</evidence>
<evidence type="ECO:0008006" key="4">
    <source>
        <dbReference type="Google" id="ProtNLM"/>
    </source>
</evidence>